<keyword evidence="3" id="KW-0238">DNA-binding</keyword>
<dbReference type="HOGENOM" id="CLU_065103_0_0_9"/>
<reference evidence="7 8" key="1">
    <citation type="submission" date="2014-06" db="EMBL/GenBank/DDBJ databases">
        <title>Genome characterization of distinct group I Clostridium botulinum lineages.</title>
        <authorList>
            <person name="Giordani F."/>
            <person name="Anselmo A."/>
            <person name="Fillo S."/>
            <person name="Palozzi A.M."/>
            <person name="Fortunato A."/>
            <person name="Gentile B."/>
            <person name="Ciammaruconi A."/>
            <person name="Anniballi F."/>
            <person name="De Medici D."/>
            <person name="Lista F."/>
        </authorList>
    </citation>
    <scope>NUCLEOTIDE SEQUENCE [LARGE SCALE GENOMIC DNA]</scope>
    <source>
        <strain evidence="7 8">B2 450</strain>
    </source>
</reference>
<dbReference type="RefSeq" id="WP_003489372.1">
    <property type="nucleotide sequence ID" value="NZ_JXSU01000007.1"/>
</dbReference>
<dbReference type="InterPro" id="IPR029442">
    <property type="entry name" value="GyrI-like"/>
</dbReference>
<dbReference type="AlphaFoldDB" id="A0A0D1BW33"/>
<dbReference type="SMART" id="SM00422">
    <property type="entry name" value="HTH_MERR"/>
    <property type="match status" value="1"/>
</dbReference>
<dbReference type="PANTHER" id="PTHR30204">
    <property type="entry name" value="REDOX-CYCLING DRUG-SENSING TRANSCRIPTIONAL ACTIVATOR SOXR"/>
    <property type="match status" value="1"/>
</dbReference>
<organism evidence="7 8">
    <name type="scientific">Clostridium botulinum B2 450</name>
    <dbReference type="NCBI Taxonomy" id="1379739"/>
    <lineage>
        <taxon>Bacteria</taxon>
        <taxon>Bacillati</taxon>
        <taxon>Bacillota</taxon>
        <taxon>Clostridia</taxon>
        <taxon>Eubacteriales</taxon>
        <taxon>Clostridiaceae</taxon>
        <taxon>Clostridium</taxon>
    </lineage>
</organism>
<evidence type="ECO:0000256" key="1">
    <source>
        <dbReference type="ARBA" id="ARBA00022491"/>
    </source>
</evidence>
<dbReference type="Gene3D" id="1.10.1660.10">
    <property type="match status" value="1"/>
</dbReference>
<dbReference type="SMART" id="SM00871">
    <property type="entry name" value="AraC_E_bind"/>
    <property type="match status" value="1"/>
</dbReference>
<dbReference type="PROSITE" id="PS50937">
    <property type="entry name" value="HTH_MERR_2"/>
    <property type="match status" value="1"/>
</dbReference>
<proteinExistence type="predicted"/>
<evidence type="ECO:0000256" key="5">
    <source>
        <dbReference type="SAM" id="Coils"/>
    </source>
</evidence>
<dbReference type="InterPro" id="IPR009061">
    <property type="entry name" value="DNA-bd_dom_put_sf"/>
</dbReference>
<comment type="caution">
    <text evidence="7">The sequence shown here is derived from an EMBL/GenBank/DDBJ whole genome shotgun (WGS) entry which is preliminary data.</text>
</comment>
<dbReference type="InterPro" id="IPR010499">
    <property type="entry name" value="AraC_E-bd"/>
</dbReference>
<dbReference type="Pfam" id="PF06445">
    <property type="entry name" value="GyrI-like"/>
    <property type="match status" value="1"/>
</dbReference>
<keyword evidence="1" id="KW-0678">Repressor</keyword>
<dbReference type="EMBL" id="JXSU01000007">
    <property type="protein sequence ID" value="KIS23006.1"/>
    <property type="molecule type" value="Genomic_DNA"/>
</dbReference>
<evidence type="ECO:0000313" key="7">
    <source>
        <dbReference type="EMBL" id="KIS23006.1"/>
    </source>
</evidence>
<feature type="coiled-coil region" evidence="5">
    <location>
        <begin position="81"/>
        <end position="108"/>
    </location>
</feature>
<accession>A0A0D1BW33</accession>
<evidence type="ECO:0000256" key="3">
    <source>
        <dbReference type="ARBA" id="ARBA00023125"/>
    </source>
</evidence>
<dbReference type="PANTHER" id="PTHR30204:SF69">
    <property type="entry name" value="MERR-FAMILY TRANSCRIPTIONAL REGULATOR"/>
    <property type="match status" value="1"/>
</dbReference>
<keyword evidence="2" id="KW-0805">Transcription regulation</keyword>
<dbReference type="GO" id="GO:0003700">
    <property type="term" value="F:DNA-binding transcription factor activity"/>
    <property type="evidence" value="ECO:0007669"/>
    <property type="project" value="InterPro"/>
</dbReference>
<keyword evidence="5" id="KW-0175">Coiled coil</keyword>
<dbReference type="Gene3D" id="3.20.80.10">
    <property type="entry name" value="Regulatory factor, effector binding domain"/>
    <property type="match status" value="1"/>
</dbReference>
<dbReference type="InterPro" id="IPR011256">
    <property type="entry name" value="Reg_factor_effector_dom_sf"/>
</dbReference>
<dbReference type="PATRIC" id="fig|1379739.3.peg.1365"/>
<keyword evidence="4" id="KW-0804">Transcription</keyword>
<gene>
    <name evidence="7" type="ORF">N495_05215</name>
</gene>
<evidence type="ECO:0000313" key="8">
    <source>
        <dbReference type="Proteomes" id="UP000032250"/>
    </source>
</evidence>
<dbReference type="CDD" id="cd01107">
    <property type="entry name" value="HTH_BmrR"/>
    <property type="match status" value="1"/>
</dbReference>
<name>A0A0D1BW33_CLOBO</name>
<dbReference type="GO" id="GO:0003677">
    <property type="term" value="F:DNA binding"/>
    <property type="evidence" value="ECO:0007669"/>
    <property type="project" value="UniProtKB-KW"/>
</dbReference>
<evidence type="ECO:0000259" key="6">
    <source>
        <dbReference type="PROSITE" id="PS50937"/>
    </source>
</evidence>
<dbReference type="OrthoDB" id="9773308at2"/>
<evidence type="ECO:0000256" key="2">
    <source>
        <dbReference type="ARBA" id="ARBA00023015"/>
    </source>
</evidence>
<feature type="domain" description="HTH merR-type" evidence="6">
    <location>
        <begin position="4"/>
        <end position="74"/>
    </location>
</feature>
<dbReference type="InterPro" id="IPR047057">
    <property type="entry name" value="MerR_fam"/>
</dbReference>
<dbReference type="SUPFAM" id="SSF55136">
    <property type="entry name" value="Probable bacterial effector-binding domain"/>
    <property type="match status" value="1"/>
</dbReference>
<dbReference type="InterPro" id="IPR000551">
    <property type="entry name" value="MerR-type_HTH_dom"/>
</dbReference>
<sequence length="273" mass="32440">MKDLFTIGEISKLFNVNIGTLRYYDEIDLFKPIFIDRTNSYRYYSTDQFEQLNTIKYLKALGMSLNTIDYHLKKRSIDNIIELFEKQKKITEEKIKELEFTKQKIQNRINQINYARQYHNLDVVREIEFEERSIVLLKEKIKSNNDLELSIRHLENKTNKNASIFNGKIGVSISIDKLKNRILDEYDYIFLFTEGERYNKNLIKVLPEGTYISVRFTGTHENSPVYYDKLLKYIEEKGYTIIDDSIEITLIDFGLTTEKSEFITEIQILINKS</sequence>
<dbReference type="Proteomes" id="UP000032250">
    <property type="component" value="Unassembled WGS sequence"/>
</dbReference>
<dbReference type="SUPFAM" id="SSF46955">
    <property type="entry name" value="Putative DNA-binding domain"/>
    <property type="match status" value="1"/>
</dbReference>
<protein>
    <submittedName>
        <fullName evidence="7">MerR family transcriptional regulator</fullName>
    </submittedName>
</protein>
<dbReference type="Pfam" id="PF13411">
    <property type="entry name" value="MerR_1"/>
    <property type="match status" value="1"/>
</dbReference>
<evidence type="ECO:0000256" key="4">
    <source>
        <dbReference type="ARBA" id="ARBA00023163"/>
    </source>
</evidence>